<dbReference type="EMBL" id="LDPR01000015">
    <property type="protein sequence ID" value="KLO35415.1"/>
    <property type="molecule type" value="Genomic_DNA"/>
</dbReference>
<evidence type="ECO:0000313" key="2">
    <source>
        <dbReference type="Proteomes" id="UP000036334"/>
    </source>
</evidence>
<sequence>MSEYGAFGFDPDDFDRLIREGSEGLRDAFERIGRFVGGPGARTTWSAIFEDLSRRARPAPETAGEAGDGVWAIYTVDADGGARVEQVYATELDALRANKNNVDPKRKVRFLPYGIAVSVLDDSEEPTQQS</sequence>
<dbReference type="OrthoDB" id="4773538at2"/>
<name>A0A0I9UFQ0_9MYCO</name>
<accession>A0A0I9UFQ0</accession>
<proteinExistence type="predicted"/>
<comment type="caution">
    <text evidence="1">The sequence shown here is derived from an EMBL/GenBank/DDBJ whole genome shotgun (WGS) entry which is preliminary data.</text>
</comment>
<evidence type="ECO:0000313" key="1">
    <source>
        <dbReference type="EMBL" id="KLO35415.1"/>
    </source>
</evidence>
<dbReference type="RefSeq" id="WP_047315944.1">
    <property type="nucleotide sequence ID" value="NZ_LDPQ01000018.1"/>
</dbReference>
<keyword evidence="2" id="KW-1185">Reference proteome</keyword>
<organism evidence="1 2">
    <name type="scientific">Mycobacterium haemophilum</name>
    <dbReference type="NCBI Taxonomy" id="29311"/>
    <lineage>
        <taxon>Bacteria</taxon>
        <taxon>Bacillati</taxon>
        <taxon>Actinomycetota</taxon>
        <taxon>Actinomycetes</taxon>
        <taxon>Mycobacteriales</taxon>
        <taxon>Mycobacteriaceae</taxon>
        <taxon>Mycobacterium</taxon>
    </lineage>
</organism>
<evidence type="ECO:0008006" key="3">
    <source>
        <dbReference type="Google" id="ProtNLM"/>
    </source>
</evidence>
<dbReference type="AlphaFoldDB" id="A0A0I9UFQ0"/>
<reference evidence="1 2" key="1">
    <citation type="submission" date="2015-05" db="EMBL/GenBank/DDBJ databases">
        <title>Genome sequence of Mycobacterium haemophilum.</title>
        <authorList>
            <person name="Greninger A.L."/>
            <person name="Cunningham G."/>
            <person name="Miller S."/>
        </authorList>
    </citation>
    <scope>NUCLEOTIDE SEQUENCE [LARGE SCALE GENOMIC DNA]</scope>
    <source>
        <strain evidence="2">UC1</strain>
    </source>
</reference>
<gene>
    <name evidence="1" type="ORF">ABH38_15895</name>
</gene>
<dbReference type="PATRIC" id="fig|29311.18.peg.1600"/>
<protein>
    <recommendedName>
        <fullName evidence="3">Transmembrane protein</fullName>
    </recommendedName>
</protein>
<dbReference type="Proteomes" id="UP000036334">
    <property type="component" value="Unassembled WGS sequence"/>
</dbReference>